<reference evidence="2 3" key="1">
    <citation type="submission" date="2024-06" db="EMBL/GenBank/DDBJ databases">
        <title>The draft genome of Grus japonensis, version 3.</title>
        <authorList>
            <person name="Nabeshima K."/>
            <person name="Suzuki S."/>
            <person name="Onuma M."/>
        </authorList>
    </citation>
    <scope>NUCLEOTIDE SEQUENCE [LARGE SCALE GENOMIC DNA]</scope>
    <source>
        <strain evidence="2 3">451A</strain>
    </source>
</reference>
<name>A0ABC9W727_GRUJA</name>
<sequence length="464" mass="52227">MVIDLLHHLDTHKAVGLDGIHPRVLRELAEVLTKPLSTISHQSWLTREVPVDWRLANVTPIYKKGQKEDLGNYRPVSLTSVLGKVMEQIILSAITWHVQDNQVIRPSQHGFRKGRCCLTNLISFNDKVTCLVDEGKAMDVVYQEFSKAFDTISFSILLEKLAAPGLDVCMLWWVKNWLDGWAQRVVVNGVKSSWWLVTSGVPQGSVLGPVLFDIFINDLDKGIECTLSQFASNTKLGRSVDLLEGRKALQRNLDRLDRWAEANCMRFNKAQCWVLHLGHNNPRLEEEWLESCLVEKDLGVLVNSWLNMSQQCAQVAKKANSILACIRNSVASRTRAVIIPLYSALVRPHLEYCVPFWAPHYKEDIEVLERVQRRATKLVKGLEHKSYEERLKELGLFNLEKRRLRGDLIALYNYQKGGCSQMGVGQEEMASSCTGGVGEGLDWISGKISSPKGLSIIGTGCPGK</sequence>
<dbReference type="PANTHER" id="PTHR33332">
    <property type="entry name" value="REVERSE TRANSCRIPTASE DOMAIN-CONTAINING PROTEIN"/>
    <property type="match status" value="1"/>
</dbReference>
<protein>
    <submittedName>
        <fullName evidence="2">Mitochondrial enolase superfamily member 1</fullName>
    </submittedName>
</protein>
<evidence type="ECO:0000313" key="2">
    <source>
        <dbReference type="EMBL" id="GAB0181360.1"/>
    </source>
</evidence>
<evidence type="ECO:0000259" key="1">
    <source>
        <dbReference type="PROSITE" id="PS50878"/>
    </source>
</evidence>
<keyword evidence="3" id="KW-1185">Reference proteome</keyword>
<feature type="domain" description="Reverse transcriptase" evidence="1">
    <location>
        <begin position="42"/>
        <end position="293"/>
    </location>
</feature>
<accession>A0ABC9W727</accession>
<dbReference type="Pfam" id="PF00078">
    <property type="entry name" value="RVT_1"/>
    <property type="match status" value="1"/>
</dbReference>
<dbReference type="EMBL" id="BAAFJT010000002">
    <property type="protein sequence ID" value="GAB0181360.1"/>
    <property type="molecule type" value="Genomic_DNA"/>
</dbReference>
<evidence type="ECO:0000313" key="3">
    <source>
        <dbReference type="Proteomes" id="UP001623348"/>
    </source>
</evidence>
<dbReference type="PROSITE" id="PS50878">
    <property type="entry name" value="RT_POL"/>
    <property type="match status" value="1"/>
</dbReference>
<dbReference type="CDD" id="cd01650">
    <property type="entry name" value="RT_nLTR_like"/>
    <property type="match status" value="1"/>
</dbReference>
<dbReference type="InterPro" id="IPR000477">
    <property type="entry name" value="RT_dom"/>
</dbReference>
<dbReference type="PRINTS" id="PR01345">
    <property type="entry name" value="CERVTRCPTASE"/>
</dbReference>
<comment type="caution">
    <text evidence="2">The sequence shown here is derived from an EMBL/GenBank/DDBJ whole genome shotgun (WGS) entry which is preliminary data.</text>
</comment>
<proteinExistence type="predicted"/>
<dbReference type="AlphaFoldDB" id="A0ABC9W727"/>
<dbReference type="Proteomes" id="UP001623348">
    <property type="component" value="Unassembled WGS sequence"/>
</dbReference>
<organism evidence="2 3">
    <name type="scientific">Grus japonensis</name>
    <name type="common">Japanese crane</name>
    <name type="synonym">Red-crowned crane</name>
    <dbReference type="NCBI Taxonomy" id="30415"/>
    <lineage>
        <taxon>Eukaryota</taxon>
        <taxon>Metazoa</taxon>
        <taxon>Chordata</taxon>
        <taxon>Craniata</taxon>
        <taxon>Vertebrata</taxon>
        <taxon>Euteleostomi</taxon>
        <taxon>Archelosauria</taxon>
        <taxon>Archosauria</taxon>
        <taxon>Dinosauria</taxon>
        <taxon>Saurischia</taxon>
        <taxon>Theropoda</taxon>
        <taxon>Coelurosauria</taxon>
        <taxon>Aves</taxon>
        <taxon>Neognathae</taxon>
        <taxon>Neoaves</taxon>
        <taxon>Gruiformes</taxon>
        <taxon>Gruidae</taxon>
        <taxon>Grus</taxon>
    </lineage>
</organism>
<gene>
    <name evidence="2" type="ORF">GRJ2_000601300</name>
</gene>